<dbReference type="OrthoDB" id="3546385at2759"/>
<reference evidence="3" key="1">
    <citation type="submission" date="2021-10" db="EMBL/GenBank/DDBJ databases">
        <authorList>
            <person name="Piombo E."/>
        </authorList>
    </citation>
    <scope>NUCLEOTIDE SEQUENCE</scope>
</reference>
<dbReference type="Proteomes" id="UP000696573">
    <property type="component" value="Unassembled WGS sequence"/>
</dbReference>
<feature type="region of interest" description="Disordered" evidence="1">
    <location>
        <begin position="52"/>
        <end position="73"/>
    </location>
</feature>
<keyword evidence="4" id="KW-1185">Reference proteome</keyword>
<accession>A0A9N9VPT5</accession>
<name>A0A9N9VPT5_9HYPO</name>
<evidence type="ECO:0000259" key="2">
    <source>
        <dbReference type="Pfam" id="PF20150"/>
    </source>
</evidence>
<dbReference type="Pfam" id="PF20150">
    <property type="entry name" value="2EXR"/>
    <property type="match status" value="1"/>
</dbReference>
<evidence type="ECO:0000313" key="3">
    <source>
        <dbReference type="EMBL" id="CAH0027601.1"/>
    </source>
</evidence>
<sequence length="276" mass="31627">MDEPSGCPQAFPLFPRLPLELREQIWSEALPSADEPALYFYRKWCLSPGPLSNGAEPESEQTTLHSRHETPRNIPLNAPALPFVNHEAREIVARWMRDHRAINRGCRDGQDQIFVRDFDPALDIVCVAPSKWLEFLTELYDRSFAPNLLAGHRTTHSMDNKYFALCHTLPSRDLSPIPGIFYMLNQIEVLIIVLNMPVSAEGAKTQTNDSYTPKTFQEWGLHWNPQTRDFVPESHHILGDQKLRGLFERAVTGLRNTLNNIDQSIRQLEIRAAYIS</sequence>
<evidence type="ECO:0000256" key="1">
    <source>
        <dbReference type="SAM" id="MobiDB-lite"/>
    </source>
</evidence>
<evidence type="ECO:0000313" key="4">
    <source>
        <dbReference type="Proteomes" id="UP000696573"/>
    </source>
</evidence>
<dbReference type="AlphaFoldDB" id="A0A9N9VPT5"/>
<comment type="caution">
    <text evidence="3">The sequence shown here is derived from an EMBL/GenBank/DDBJ whole genome shotgun (WGS) entry which is preliminary data.</text>
</comment>
<dbReference type="InterPro" id="IPR045518">
    <property type="entry name" value="2EXR"/>
</dbReference>
<organism evidence="3 4">
    <name type="scientific">Clonostachys rhizophaga</name>
    <dbReference type="NCBI Taxonomy" id="160324"/>
    <lineage>
        <taxon>Eukaryota</taxon>
        <taxon>Fungi</taxon>
        <taxon>Dikarya</taxon>
        <taxon>Ascomycota</taxon>
        <taxon>Pezizomycotina</taxon>
        <taxon>Sordariomycetes</taxon>
        <taxon>Hypocreomycetidae</taxon>
        <taxon>Hypocreales</taxon>
        <taxon>Bionectriaceae</taxon>
        <taxon>Clonostachys</taxon>
    </lineage>
</organism>
<proteinExistence type="predicted"/>
<feature type="domain" description="2EXR" evidence="2">
    <location>
        <begin position="11"/>
        <end position="124"/>
    </location>
</feature>
<gene>
    <name evidence="3" type="ORF">CRHIZ90672A_00001567</name>
</gene>
<dbReference type="EMBL" id="CABFNQ020000730">
    <property type="protein sequence ID" value="CAH0027601.1"/>
    <property type="molecule type" value="Genomic_DNA"/>
</dbReference>
<protein>
    <recommendedName>
        <fullName evidence="2">2EXR domain-containing protein</fullName>
    </recommendedName>
</protein>